<evidence type="ECO:0000313" key="1">
    <source>
        <dbReference type="EMBL" id="RMZ96485.1"/>
    </source>
</evidence>
<comment type="caution">
    <text evidence="1">The sequence shown here is derived from an EMBL/GenBank/DDBJ whole genome shotgun (WGS) entry which is preliminary data.</text>
</comment>
<keyword evidence="2" id="KW-1185">Reference proteome</keyword>
<accession>A0A3M7PBK1</accession>
<gene>
    <name evidence="1" type="ORF">BpHYR1_012464</name>
</gene>
<proteinExistence type="predicted"/>
<reference evidence="1 2" key="1">
    <citation type="journal article" date="2018" name="Sci. Rep.">
        <title>Genomic signatures of local adaptation to the degree of environmental predictability in rotifers.</title>
        <authorList>
            <person name="Franch-Gras L."/>
            <person name="Hahn C."/>
            <person name="Garcia-Roger E.M."/>
            <person name="Carmona M.J."/>
            <person name="Serra M."/>
            <person name="Gomez A."/>
        </authorList>
    </citation>
    <scope>NUCLEOTIDE SEQUENCE [LARGE SCALE GENOMIC DNA]</scope>
    <source>
        <strain evidence="1">HYR1</strain>
    </source>
</reference>
<sequence length="138" mass="16138">MSVNNYFKARLLVARDTGVKQSQTLSGQGREHSILNRVNDNSNHHLAAVFNFGSLIAKELCLVDHVFGSFEIYISNFEHIFDIDFLNLHQLKKIFQLLVDFKCLLEGFREEKKFSNSTQSRINQQIFILRLHSKKYFK</sequence>
<evidence type="ECO:0000313" key="2">
    <source>
        <dbReference type="Proteomes" id="UP000276133"/>
    </source>
</evidence>
<dbReference type="EMBL" id="REGN01012150">
    <property type="protein sequence ID" value="RMZ96485.1"/>
    <property type="molecule type" value="Genomic_DNA"/>
</dbReference>
<organism evidence="1 2">
    <name type="scientific">Brachionus plicatilis</name>
    <name type="common">Marine rotifer</name>
    <name type="synonym">Brachionus muelleri</name>
    <dbReference type="NCBI Taxonomy" id="10195"/>
    <lineage>
        <taxon>Eukaryota</taxon>
        <taxon>Metazoa</taxon>
        <taxon>Spiralia</taxon>
        <taxon>Gnathifera</taxon>
        <taxon>Rotifera</taxon>
        <taxon>Eurotatoria</taxon>
        <taxon>Monogononta</taxon>
        <taxon>Pseudotrocha</taxon>
        <taxon>Ploima</taxon>
        <taxon>Brachionidae</taxon>
        <taxon>Brachionus</taxon>
    </lineage>
</organism>
<dbReference type="AlphaFoldDB" id="A0A3M7PBK1"/>
<dbReference type="Proteomes" id="UP000276133">
    <property type="component" value="Unassembled WGS sequence"/>
</dbReference>
<name>A0A3M7PBK1_BRAPC</name>
<protein>
    <submittedName>
        <fullName evidence="1">Uncharacterized protein</fullName>
    </submittedName>
</protein>